<reference evidence="3 4" key="1">
    <citation type="submission" date="2016-06" db="EMBL/GenBank/DDBJ databases">
        <authorList>
            <person name="Kjaerup R.B."/>
            <person name="Dalgaard T.S."/>
            <person name="Juul-Madsen H.R."/>
        </authorList>
    </citation>
    <scope>NUCLEOTIDE SEQUENCE [LARGE SCALE GENOMIC DNA]</scope>
    <source>
        <strain evidence="3 4">E2838</strain>
    </source>
</reference>
<dbReference type="GO" id="GO:0070967">
    <property type="term" value="F:coenzyme F420 binding"/>
    <property type="evidence" value="ECO:0007669"/>
    <property type="project" value="TreeGrafter"/>
</dbReference>
<comment type="caution">
    <text evidence="3">The sequence shown here is derived from an EMBL/GenBank/DDBJ whole genome shotgun (WGS) entry which is preliminary data.</text>
</comment>
<dbReference type="Gene3D" id="2.30.110.10">
    <property type="entry name" value="Electron Transport, Fmn-binding Protein, Chain A"/>
    <property type="match status" value="1"/>
</dbReference>
<dbReference type="NCBIfam" id="TIGR03668">
    <property type="entry name" value="Rv0121_F420"/>
    <property type="match status" value="1"/>
</dbReference>
<keyword evidence="1" id="KW-0560">Oxidoreductase</keyword>
<accession>A0A1A2VLX2</accession>
<feature type="domain" description="Pyridoxamine 5'-phosphate oxidase N-terminal" evidence="2">
    <location>
        <begin position="7"/>
        <end position="135"/>
    </location>
</feature>
<proteinExistence type="predicted"/>
<dbReference type="RefSeq" id="WP_067306677.1">
    <property type="nucleotide sequence ID" value="NZ_LZJY01000233.1"/>
</dbReference>
<name>A0A1A2VLX2_MYCSC</name>
<dbReference type="PANTHER" id="PTHR35176:SF2">
    <property type="entry name" value="F420H(2)-DEPENDENT REDUCTASE RV1155"/>
    <property type="match status" value="1"/>
</dbReference>
<dbReference type="InterPro" id="IPR019967">
    <property type="entry name" value="F420-dep_enz_PPOX_Rv0121"/>
</dbReference>
<dbReference type="Proteomes" id="UP000092207">
    <property type="component" value="Unassembled WGS sequence"/>
</dbReference>
<dbReference type="InterPro" id="IPR012349">
    <property type="entry name" value="Split_barrel_FMN-bd"/>
</dbReference>
<dbReference type="EMBL" id="LZJY01000233">
    <property type="protein sequence ID" value="OBI01657.1"/>
    <property type="molecule type" value="Genomic_DNA"/>
</dbReference>
<dbReference type="PANTHER" id="PTHR35176">
    <property type="entry name" value="HEME OXYGENASE HI_0854-RELATED"/>
    <property type="match status" value="1"/>
</dbReference>
<evidence type="ECO:0000256" key="1">
    <source>
        <dbReference type="ARBA" id="ARBA00023002"/>
    </source>
</evidence>
<dbReference type="SUPFAM" id="SSF50475">
    <property type="entry name" value="FMN-binding split barrel"/>
    <property type="match status" value="1"/>
</dbReference>
<dbReference type="GO" id="GO:0016627">
    <property type="term" value="F:oxidoreductase activity, acting on the CH-CH group of donors"/>
    <property type="evidence" value="ECO:0007669"/>
    <property type="project" value="TreeGrafter"/>
</dbReference>
<dbReference type="GO" id="GO:0005829">
    <property type="term" value="C:cytosol"/>
    <property type="evidence" value="ECO:0007669"/>
    <property type="project" value="TreeGrafter"/>
</dbReference>
<dbReference type="InterPro" id="IPR011576">
    <property type="entry name" value="Pyridox_Oxase_N"/>
</dbReference>
<evidence type="ECO:0000313" key="3">
    <source>
        <dbReference type="EMBL" id="OBI01657.1"/>
    </source>
</evidence>
<protein>
    <submittedName>
        <fullName evidence="3">PPOX class F420-dependent oxidoreductase</fullName>
    </submittedName>
</protein>
<evidence type="ECO:0000313" key="4">
    <source>
        <dbReference type="Proteomes" id="UP000092207"/>
    </source>
</evidence>
<gene>
    <name evidence="3" type="ORF">A5679_18840</name>
</gene>
<dbReference type="AlphaFoldDB" id="A0A1A2VLX2"/>
<sequence length="137" mass="15390">MGEFDPKAWLTRSRAARLATITPEGLPHLVPVVFAVADSADVVYTAVDAKPKTTRRLRRLANIEHNPNVSLLADHYAEDWTQLWWVRVDGTATIHADGLAMDSAYRLLRAKYPQYQSVSLNGPVIAIAVRRWSSWHA</sequence>
<dbReference type="InterPro" id="IPR052019">
    <property type="entry name" value="F420H2_bilvrd_red/Heme_oxyg"/>
</dbReference>
<organism evidence="3 4">
    <name type="scientific">Mycobacterium scrofulaceum</name>
    <dbReference type="NCBI Taxonomy" id="1783"/>
    <lineage>
        <taxon>Bacteria</taxon>
        <taxon>Bacillati</taxon>
        <taxon>Actinomycetota</taxon>
        <taxon>Actinomycetes</taxon>
        <taxon>Mycobacteriales</taxon>
        <taxon>Mycobacteriaceae</taxon>
        <taxon>Mycobacterium</taxon>
    </lineage>
</organism>
<dbReference type="Pfam" id="PF01243">
    <property type="entry name" value="PNPOx_N"/>
    <property type="match status" value="1"/>
</dbReference>
<evidence type="ECO:0000259" key="2">
    <source>
        <dbReference type="Pfam" id="PF01243"/>
    </source>
</evidence>